<dbReference type="SUPFAM" id="SSF52047">
    <property type="entry name" value="RNI-like"/>
    <property type="match status" value="1"/>
</dbReference>
<dbReference type="InterPro" id="IPR036047">
    <property type="entry name" value="F-box-like_dom_sf"/>
</dbReference>
<feature type="domain" description="F-box" evidence="2">
    <location>
        <begin position="91"/>
        <end position="126"/>
    </location>
</feature>
<feature type="region of interest" description="Disordered" evidence="1">
    <location>
        <begin position="34"/>
        <end position="56"/>
    </location>
</feature>
<dbReference type="SUPFAM" id="SSF81383">
    <property type="entry name" value="F-box domain"/>
    <property type="match status" value="1"/>
</dbReference>
<sequence length="359" mass="40435">MEQSTTNTIAASLESDATVLCPNNLQTTLTIPDAADVYPSSSPSEDNPSTPLSASPHFPLDDGSVPFAYTHAGSPTHYDIVRLTDLPGMGLPVELWLHIITFLGHYPISLLACALTCRRLYRPAQDLIDLLCERTIDANGYDDLDEFVEELRPFPEHALAIHRLTITGKGRESIPVALSVVPIRLSRLLLSLYELAFEEFTVDSQPYPSRWSLYGCTFPCITKLEFTFIQFPSLKDFVSIIESFPALTTLELSSPRLGSLVVPPGVMGGFTKRRLTIQHLVFWHDGKTSFPAPFIQWLIRRNVQLQTLDLDECLHTEPLRQLLRHLREHLQSLVLYRHKTISPESTEEVESVQKLTSER</sequence>
<dbReference type="EMBL" id="JANAWD010000087">
    <property type="protein sequence ID" value="KAJ3487579.1"/>
    <property type="molecule type" value="Genomic_DNA"/>
</dbReference>
<evidence type="ECO:0000259" key="2">
    <source>
        <dbReference type="Pfam" id="PF12937"/>
    </source>
</evidence>
<evidence type="ECO:0000313" key="3">
    <source>
        <dbReference type="EMBL" id="KAJ3487579.1"/>
    </source>
</evidence>
<accession>A0AAD5VC78</accession>
<protein>
    <recommendedName>
        <fullName evidence="2">F-box domain-containing protein</fullName>
    </recommendedName>
</protein>
<dbReference type="Gene3D" id="3.80.10.10">
    <property type="entry name" value="Ribonuclease Inhibitor"/>
    <property type="match status" value="1"/>
</dbReference>
<evidence type="ECO:0000313" key="4">
    <source>
        <dbReference type="Proteomes" id="UP001212997"/>
    </source>
</evidence>
<evidence type="ECO:0000256" key="1">
    <source>
        <dbReference type="SAM" id="MobiDB-lite"/>
    </source>
</evidence>
<name>A0AAD5VC78_9APHY</name>
<gene>
    <name evidence="3" type="ORF">NLI96_g3432</name>
</gene>
<dbReference type="InterPro" id="IPR032675">
    <property type="entry name" value="LRR_dom_sf"/>
</dbReference>
<dbReference type="Proteomes" id="UP001212997">
    <property type="component" value="Unassembled WGS sequence"/>
</dbReference>
<proteinExistence type="predicted"/>
<comment type="caution">
    <text evidence="3">The sequence shown here is derived from an EMBL/GenBank/DDBJ whole genome shotgun (WGS) entry which is preliminary data.</text>
</comment>
<reference evidence="3" key="1">
    <citation type="submission" date="2022-07" db="EMBL/GenBank/DDBJ databases">
        <title>Genome Sequence of Physisporinus lineatus.</title>
        <authorList>
            <person name="Buettner E."/>
        </authorList>
    </citation>
    <scope>NUCLEOTIDE SEQUENCE</scope>
    <source>
        <strain evidence="3">VT162</strain>
    </source>
</reference>
<dbReference type="AlphaFoldDB" id="A0AAD5VC78"/>
<dbReference type="InterPro" id="IPR001810">
    <property type="entry name" value="F-box_dom"/>
</dbReference>
<feature type="compositionally biased region" description="Polar residues" evidence="1">
    <location>
        <begin position="39"/>
        <end position="53"/>
    </location>
</feature>
<dbReference type="Pfam" id="PF12937">
    <property type="entry name" value="F-box-like"/>
    <property type="match status" value="1"/>
</dbReference>
<keyword evidence="4" id="KW-1185">Reference proteome</keyword>
<organism evidence="3 4">
    <name type="scientific">Meripilus lineatus</name>
    <dbReference type="NCBI Taxonomy" id="2056292"/>
    <lineage>
        <taxon>Eukaryota</taxon>
        <taxon>Fungi</taxon>
        <taxon>Dikarya</taxon>
        <taxon>Basidiomycota</taxon>
        <taxon>Agaricomycotina</taxon>
        <taxon>Agaricomycetes</taxon>
        <taxon>Polyporales</taxon>
        <taxon>Meripilaceae</taxon>
        <taxon>Meripilus</taxon>
    </lineage>
</organism>